<gene>
    <name evidence="3" type="ORF">VITISV_037359</name>
</gene>
<reference evidence="3" key="1">
    <citation type="journal article" date="2007" name="PLoS ONE">
        <title>The first genome sequence of an elite grapevine cultivar (Pinot noir Vitis vinifera L.): coping with a highly heterozygous genome.</title>
        <authorList>
            <person name="Velasco R."/>
            <person name="Zharkikh A."/>
            <person name="Troggio M."/>
            <person name="Cartwright D.A."/>
            <person name="Cestaro A."/>
            <person name="Pruss D."/>
            <person name="Pindo M."/>
            <person name="FitzGerald L.M."/>
            <person name="Vezzulli S."/>
            <person name="Reid J."/>
            <person name="Malacarne G."/>
            <person name="Iliev D."/>
            <person name="Coppola G."/>
            <person name="Wardell B."/>
            <person name="Micheletti D."/>
            <person name="Macalma T."/>
            <person name="Facci M."/>
            <person name="Mitchell J.T."/>
            <person name="Perazzolli M."/>
            <person name="Eldredge G."/>
            <person name="Gatto P."/>
            <person name="Oyzerski R."/>
            <person name="Moretto M."/>
            <person name="Gutin N."/>
            <person name="Stefanini M."/>
            <person name="Chen Y."/>
            <person name="Segala C."/>
            <person name="Davenport C."/>
            <person name="Dematte L."/>
            <person name="Mraz A."/>
            <person name="Battilana J."/>
            <person name="Stormo K."/>
            <person name="Costa F."/>
            <person name="Tao Q."/>
            <person name="Si-Ammour A."/>
            <person name="Harkins T."/>
            <person name="Lackey A."/>
            <person name="Perbost C."/>
            <person name="Taillon B."/>
            <person name="Stella A."/>
            <person name="Solovyev V."/>
            <person name="Fawcett J.A."/>
            <person name="Sterck L."/>
            <person name="Vandepoele K."/>
            <person name="Grando S.M."/>
            <person name="Toppo S."/>
            <person name="Moser C."/>
            <person name="Lanchbury J."/>
            <person name="Bogden R."/>
            <person name="Skolnick M."/>
            <person name="Sgaramella V."/>
            <person name="Bhatnagar S.K."/>
            <person name="Fontana P."/>
            <person name="Gutin A."/>
            <person name="Van de Peer Y."/>
            <person name="Salamini F."/>
            <person name="Viola R."/>
        </authorList>
    </citation>
    <scope>NUCLEOTIDE SEQUENCE</scope>
</reference>
<feature type="domain" description="GAG-pre-integrase" evidence="2">
    <location>
        <begin position="144"/>
        <end position="219"/>
    </location>
</feature>
<dbReference type="AlphaFoldDB" id="A5ANX7"/>
<evidence type="ECO:0000259" key="2">
    <source>
        <dbReference type="Pfam" id="PF13976"/>
    </source>
</evidence>
<dbReference type="Pfam" id="PF07727">
    <property type="entry name" value="RVT_2"/>
    <property type="match status" value="1"/>
</dbReference>
<feature type="domain" description="Reverse transcriptase Ty1/copia-type" evidence="1">
    <location>
        <begin position="330"/>
        <end position="373"/>
    </location>
</feature>
<evidence type="ECO:0000259" key="1">
    <source>
        <dbReference type="Pfam" id="PF07727"/>
    </source>
</evidence>
<dbReference type="Pfam" id="PF13976">
    <property type="entry name" value="gag_pre-integrs"/>
    <property type="match status" value="1"/>
</dbReference>
<sequence>MALNLALHVDEPLVPTESKKKPGKKGKGKQKTSLNHVNKGDIKCFFCKNKGHIKKSYPKFKVWLEKEGNQISSHVEAVGTYRLVLRFGSVLDLERTFYVPFFSRNLISISRLLPYGFSFKFASISFHLIKDNDVVGDGILDNGLFKLYLNPIFNHNLTIMHGNIGIKHAVINEKSSILWHKRLGHISIERIKRLVNDGVLEALDFIDFDICMDYIKGKQTNMTNKQSAKRIYDVLEIIQTNISGPYDMCLNVESHNARFLENDVTSESNEPRHLVFEKRHNIEPTLEFSKYDIDIGAKDDPVTFSQAMGGSESTLWYNAIKDEMNSMANNQVWDLVGFPKGAKAIDCKWVFKTKRDSSGNIEKYKARLVAKGFT</sequence>
<dbReference type="EMBL" id="AM431063">
    <property type="protein sequence ID" value="CAN71521.1"/>
    <property type="molecule type" value="Genomic_DNA"/>
</dbReference>
<evidence type="ECO:0000313" key="3">
    <source>
        <dbReference type="EMBL" id="CAN71521.1"/>
    </source>
</evidence>
<dbReference type="InterPro" id="IPR025724">
    <property type="entry name" value="GAG-pre-integrase_dom"/>
</dbReference>
<proteinExistence type="predicted"/>
<name>A5ANX7_VITVI</name>
<evidence type="ECO:0008006" key="4">
    <source>
        <dbReference type="Google" id="ProtNLM"/>
    </source>
</evidence>
<organism evidence="3">
    <name type="scientific">Vitis vinifera</name>
    <name type="common">Grape</name>
    <dbReference type="NCBI Taxonomy" id="29760"/>
    <lineage>
        <taxon>Eukaryota</taxon>
        <taxon>Viridiplantae</taxon>
        <taxon>Streptophyta</taxon>
        <taxon>Embryophyta</taxon>
        <taxon>Tracheophyta</taxon>
        <taxon>Spermatophyta</taxon>
        <taxon>Magnoliopsida</taxon>
        <taxon>eudicotyledons</taxon>
        <taxon>Gunneridae</taxon>
        <taxon>Pentapetalae</taxon>
        <taxon>rosids</taxon>
        <taxon>Vitales</taxon>
        <taxon>Vitaceae</taxon>
        <taxon>Viteae</taxon>
        <taxon>Vitis</taxon>
    </lineage>
</organism>
<accession>A5ANX7</accession>
<dbReference type="InterPro" id="IPR013103">
    <property type="entry name" value="RVT_2"/>
</dbReference>
<protein>
    <recommendedName>
        <fullName evidence="4">Retrovirus-related Pol polyprotein from transposon TNT 1-94</fullName>
    </recommendedName>
</protein>